<organism evidence="1 2">
    <name type="scientific">Enterococcus larvae</name>
    <dbReference type="NCBI Taxonomy" id="2794352"/>
    <lineage>
        <taxon>Bacteria</taxon>
        <taxon>Bacillati</taxon>
        <taxon>Bacillota</taxon>
        <taxon>Bacilli</taxon>
        <taxon>Lactobacillales</taxon>
        <taxon>Enterococcaceae</taxon>
        <taxon>Enterococcus</taxon>
    </lineage>
</organism>
<evidence type="ECO:0000313" key="1">
    <source>
        <dbReference type="EMBL" id="MBP1046435.1"/>
    </source>
</evidence>
<gene>
    <name evidence="1" type="ORF">I6N96_09075</name>
</gene>
<accession>A0ABS4CK89</accession>
<dbReference type="EMBL" id="JAEDXU010000004">
    <property type="protein sequence ID" value="MBP1046435.1"/>
    <property type="molecule type" value="Genomic_DNA"/>
</dbReference>
<comment type="caution">
    <text evidence="1">The sequence shown here is derived from an EMBL/GenBank/DDBJ whole genome shotgun (WGS) entry which is preliminary data.</text>
</comment>
<proteinExistence type="predicted"/>
<sequence length="54" mass="6106">MGMSEKNIQDLFDALAGIYSRRFGIEVKAIVKKKDANEMQETKINESASRKEVS</sequence>
<reference evidence="1 2" key="1">
    <citation type="submission" date="2020-12" db="EMBL/GenBank/DDBJ databases">
        <title>Vagococcus allomyrinae sp. nov. and Enterococcus lavae sp. nov., isolated from the larvae of Allomyrina dichotoma.</title>
        <authorList>
            <person name="Lee S.D."/>
        </authorList>
    </citation>
    <scope>NUCLEOTIDE SEQUENCE [LARGE SCALE GENOMIC DNA]</scope>
    <source>
        <strain evidence="1 2">BWM-S5</strain>
    </source>
</reference>
<evidence type="ECO:0000313" key="2">
    <source>
        <dbReference type="Proteomes" id="UP000673375"/>
    </source>
</evidence>
<protein>
    <submittedName>
        <fullName evidence="1">Uncharacterized protein</fullName>
    </submittedName>
</protein>
<name>A0ABS4CK89_9ENTE</name>
<dbReference type="Proteomes" id="UP000673375">
    <property type="component" value="Unassembled WGS sequence"/>
</dbReference>
<dbReference type="RefSeq" id="WP_209557256.1">
    <property type="nucleotide sequence ID" value="NZ_JAEDXU010000004.1"/>
</dbReference>
<keyword evidence="2" id="KW-1185">Reference proteome</keyword>